<sequence length="349" mass="40157">MYKKQCPSHESLKHLNTFLINVNAKKIIFVQTIQSLLKTWKMCQLYNIPYIILGEGSNVLFLENYIGLVIINRIKGIRITEKKHIWSLHVFSGEKWHDFVKYTLRTGIFGLENLALIPGCVGSAVVQNIGAYGLELKNVCQYVDVISLKNGTVKRINAKFCKFSYRHSIFKNQYNNEHAIIAVGIIIKKKWNPIIVRSMLKYIQPKRVTAYHIFKTICKIRIKKLPNLKKVGNAGSFFKNPIITQAHAKKLISLYKNIPYQLQDHGLVKISAAWLIEKYQFKNIQIGGASIYKRQKLILINQQNATAHEIIQLAKIIQKGIFKKFNIYLQLEVDLITTSKKITSLNIST</sequence>
<keyword evidence="13 20" id="KW-0133">Cell shape</keyword>
<dbReference type="HAMAP" id="MF_00037">
    <property type="entry name" value="MurB"/>
    <property type="match status" value="1"/>
</dbReference>
<evidence type="ECO:0000313" key="22">
    <source>
        <dbReference type="EMBL" id="QNS01795.1"/>
    </source>
</evidence>
<dbReference type="InterPro" id="IPR036635">
    <property type="entry name" value="MurB_C_sf"/>
</dbReference>
<evidence type="ECO:0000256" key="20">
    <source>
        <dbReference type="HAMAP-Rule" id="MF_00037"/>
    </source>
</evidence>
<dbReference type="InterPro" id="IPR006094">
    <property type="entry name" value="Oxid_FAD_bind_N"/>
</dbReference>
<evidence type="ECO:0000256" key="1">
    <source>
        <dbReference type="ARBA" id="ARBA00001974"/>
    </source>
</evidence>
<feature type="active site" description="Proton donor" evidence="20">
    <location>
        <position position="236"/>
    </location>
</feature>
<dbReference type="GO" id="GO:0005829">
    <property type="term" value="C:cytosol"/>
    <property type="evidence" value="ECO:0007669"/>
    <property type="project" value="TreeGrafter"/>
</dbReference>
<comment type="function">
    <text evidence="2 20">Cell wall formation.</text>
</comment>
<dbReference type="AlphaFoldDB" id="A0A7H1AZ90"/>
<evidence type="ECO:0000256" key="14">
    <source>
        <dbReference type="ARBA" id="ARBA00022984"/>
    </source>
</evidence>
<dbReference type="EC" id="1.3.1.98" evidence="6 20"/>
<organism evidence="22 23">
    <name type="scientific">Buchnera aphidicola</name>
    <name type="common">Pentalonia nigronervosa</name>
    <dbReference type="NCBI Taxonomy" id="1309793"/>
    <lineage>
        <taxon>Bacteria</taxon>
        <taxon>Pseudomonadati</taxon>
        <taxon>Pseudomonadota</taxon>
        <taxon>Gammaproteobacteria</taxon>
        <taxon>Enterobacterales</taxon>
        <taxon>Erwiniaceae</taxon>
        <taxon>Buchnera</taxon>
    </lineage>
</organism>
<evidence type="ECO:0000256" key="19">
    <source>
        <dbReference type="ARBA" id="ARBA00048914"/>
    </source>
</evidence>
<evidence type="ECO:0000256" key="12">
    <source>
        <dbReference type="ARBA" id="ARBA00022857"/>
    </source>
</evidence>
<keyword evidence="14 20" id="KW-0573">Peptidoglycan synthesis</keyword>
<comment type="similarity">
    <text evidence="5 20">Belongs to the MurB family.</text>
</comment>
<feature type="active site" evidence="20">
    <location>
        <position position="166"/>
    </location>
</feature>
<keyword evidence="11 20" id="KW-0274">FAD</keyword>
<dbReference type="GO" id="GO:0008762">
    <property type="term" value="F:UDP-N-acetylmuramate dehydrogenase activity"/>
    <property type="evidence" value="ECO:0007669"/>
    <property type="project" value="UniProtKB-UniRule"/>
</dbReference>
<evidence type="ECO:0000256" key="6">
    <source>
        <dbReference type="ARBA" id="ARBA00012518"/>
    </source>
</evidence>
<dbReference type="Gene3D" id="3.30.43.10">
    <property type="entry name" value="Uridine Diphospho-n-acetylenolpyruvylglucosamine Reductase, domain 2"/>
    <property type="match status" value="1"/>
</dbReference>
<evidence type="ECO:0000256" key="13">
    <source>
        <dbReference type="ARBA" id="ARBA00022960"/>
    </source>
</evidence>
<dbReference type="GO" id="GO:0071555">
    <property type="term" value="P:cell wall organization"/>
    <property type="evidence" value="ECO:0007669"/>
    <property type="project" value="UniProtKB-KW"/>
</dbReference>
<dbReference type="InterPro" id="IPR016167">
    <property type="entry name" value="FAD-bd_PCMH_sub1"/>
</dbReference>
<dbReference type="InterPro" id="IPR016166">
    <property type="entry name" value="FAD-bd_PCMH"/>
</dbReference>
<dbReference type="PANTHER" id="PTHR21071">
    <property type="entry name" value="UDP-N-ACETYLENOLPYRUVOYLGLUCOSAMINE REDUCTASE"/>
    <property type="match status" value="1"/>
</dbReference>
<protein>
    <recommendedName>
        <fullName evidence="7 20">UDP-N-acetylenolpyruvoylglucosamine reductase</fullName>
        <ecNumber evidence="6 20">1.3.1.98</ecNumber>
    </recommendedName>
    <alternativeName>
        <fullName evidence="18 20">UDP-N-acetylmuramate dehydrogenase</fullName>
    </alternativeName>
</protein>
<dbReference type="PANTHER" id="PTHR21071:SF4">
    <property type="entry name" value="UDP-N-ACETYLENOLPYRUVOYLGLUCOSAMINE REDUCTASE"/>
    <property type="match status" value="1"/>
</dbReference>
<dbReference type="Gene3D" id="3.30.465.10">
    <property type="match status" value="1"/>
</dbReference>
<evidence type="ECO:0000256" key="7">
    <source>
        <dbReference type="ARBA" id="ARBA00015188"/>
    </source>
</evidence>
<comment type="cofactor">
    <cofactor evidence="1 20">
        <name>FAD</name>
        <dbReference type="ChEBI" id="CHEBI:57692"/>
    </cofactor>
</comment>
<evidence type="ECO:0000256" key="3">
    <source>
        <dbReference type="ARBA" id="ARBA00004496"/>
    </source>
</evidence>
<dbReference type="Pfam" id="PF01565">
    <property type="entry name" value="FAD_binding_4"/>
    <property type="match status" value="1"/>
</dbReference>
<evidence type="ECO:0000256" key="4">
    <source>
        <dbReference type="ARBA" id="ARBA00004752"/>
    </source>
</evidence>
<dbReference type="SUPFAM" id="SSF56176">
    <property type="entry name" value="FAD-binding/transporter-associated domain-like"/>
    <property type="match status" value="1"/>
</dbReference>
<name>A0A7H1AZ90_9GAMM</name>
<dbReference type="InterPro" id="IPR016169">
    <property type="entry name" value="FAD-bd_PCMH_sub2"/>
</dbReference>
<feature type="active site" evidence="20">
    <location>
        <position position="332"/>
    </location>
</feature>
<dbReference type="Gene3D" id="3.90.78.10">
    <property type="entry name" value="UDP-N-acetylenolpyruvoylglucosamine reductase, C-terminal domain"/>
    <property type="match status" value="1"/>
</dbReference>
<evidence type="ECO:0000256" key="5">
    <source>
        <dbReference type="ARBA" id="ARBA00010485"/>
    </source>
</evidence>
<gene>
    <name evidence="20 22" type="primary">murB</name>
    <name evidence="22" type="ORF">ICW73_02355</name>
</gene>
<keyword evidence="17 20" id="KW-0961">Cell wall biogenesis/degradation</keyword>
<keyword evidence="16 20" id="KW-0131">Cell cycle</keyword>
<dbReference type="InterPro" id="IPR003170">
    <property type="entry name" value="MurB"/>
</dbReference>
<dbReference type="GO" id="GO:0051301">
    <property type="term" value="P:cell division"/>
    <property type="evidence" value="ECO:0007669"/>
    <property type="project" value="UniProtKB-KW"/>
</dbReference>
<dbReference type="GO" id="GO:0071949">
    <property type="term" value="F:FAD binding"/>
    <property type="evidence" value="ECO:0007669"/>
    <property type="project" value="InterPro"/>
</dbReference>
<feature type="domain" description="FAD-binding PCMH-type" evidence="21">
    <location>
        <begin position="20"/>
        <end position="227"/>
    </location>
</feature>
<evidence type="ECO:0000256" key="10">
    <source>
        <dbReference type="ARBA" id="ARBA00022630"/>
    </source>
</evidence>
<keyword evidence="8 20" id="KW-0963">Cytoplasm</keyword>
<evidence type="ECO:0000256" key="16">
    <source>
        <dbReference type="ARBA" id="ARBA00023306"/>
    </source>
</evidence>
<dbReference type="NCBIfam" id="TIGR00179">
    <property type="entry name" value="murB"/>
    <property type="match status" value="1"/>
</dbReference>
<evidence type="ECO:0000256" key="2">
    <source>
        <dbReference type="ARBA" id="ARBA00003921"/>
    </source>
</evidence>
<dbReference type="GO" id="GO:0009252">
    <property type="term" value="P:peptidoglycan biosynthetic process"/>
    <property type="evidence" value="ECO:0007669"/>
    <property type="project" value="UniProtKB-UniRule"/>
</dbReference>
<dbReference type="NCBIfam" id="NF000755">
    <property type="entry name" value="PRK00046.1"/>
    <property type="match status" value="1"/>
</dbReference>
<evidence type="ECO:0000313" key="23">
    <source>
        <dbReference type="Proteomes" id="UP000516346"/>
    </source>
</evidence>
<keyword evidence="9 20" id="KW-0132">Cell division</keyword>
<evidence type="ECO:0000256" key="8">
    <source>
        <dbReference type="ARBA" id="ARBA00022490"/>
    </source>
</evidence>
<comment type="catalytic activity">
    <reaction evidence="19 20">
        <text>UDP-N-acetyl-alpha-D-muramate + NADP(+) = UDP-N-acetyl-3-O-(1-carboxyvinyl)-alpha-D-glucosamine + NADPH + H(+)</text>
        <dbReference type="Rhea" id="RHEA:12248"/>
        <dbReference type="ChEBI" id="CHEBI:15378"/>
        <dbReference type="ChEBI" id="CHEBI:57783"/>
        <dbReference type="ChEBI" id="CHEBI:58349"/>
        <dbReference type="ChEBI" id="CHEBI:68483"/>
        <dbReference type="ChEBI" id="CHEBI:70757"/>
        <dbReference type="EC" id="1.3.1.98"/>
    </reaction>
</comment>
<dbReference type="InterPro" id="IPR011601">
    <property type="entry name" value="MurB_C"/>
</dbReference>
<dbReference type="GO" id="GO:0008360">
    <property type="term" value="P:regulation of cell shape"/>
    <property type="evidence" value="ECO:0007669"/>
    <property type="project" value="UniProtKB-KW"/>
</dbReference>
<evidence type="ECO:0000259" key="21">
    <source>
        <dbReference type="PROSITE" id="PS51387"/>
    </source>
</evidence>
<evidence type="ECO:0000256" key="15">
    <source>
        <dbReference type="ARBA" id="ARBA00023002"/>
    </source>
</evidence>
<proteinExistence type="inferred from homology"/>
<evidence type="ECO:0000256" key="18">
    <source>
        <dbReference type="ARBA" id="ARBA00031026"/>
    </source>
</evidence>
<dbReference type="PROSITE" id="PS51387">
    <property type="entry name" value="FAD_PCMH"/>
    <property type="match status" value="1"/>
</dbReference>
<evidence type="ECO:0000256" key="11">
    <source>
        <dbReference type="ARBA" id="ARBA00022827"/>
    </source>
</evidence>
<keyword evidence="15 20" id="KW-0560">Oxidoreductase</keyword>
<accession>A0A7H1AZ90</accession>
<comment type="subcellular location">
    <subcellularLocation>
        <location evidence="3 20">Cytoplasm</location>
    </subcellularLocation>
</comment>
<evidence type="ECO:0000256" key="17">
    <source>
        <dbReference type="ARBA" id="ARBA00023316"/>
    </source>
</evidence>
<reference evidence="22 23" key="1">
    <citation type="submission" date="2020-09" db="EMBL/GenBank/DDBJ databases">
        <title>Genome sequence of the banana aphid, Pentalonia nigronervosa Coquerel (Hemiptera: Aphididae) and its symbionts.</title>
        <authorList>
            <person name="Mathers T.C."/>
            <person name="Mugford S.T."/>
            <person name="Hogenhout S.A."/>
            <person name="Tripathi L."/>
        </authorList>
    </citation>
    <scope>NUCLEOTIDE SEQUENCE [LARGE SCALE GENOMIC DNA]</scope>
    <source>
        <strain evidence="22">Ba4</strain>
    </source>
</reference>
<dbReference type="Proteomes" id="UP000516346">
    <property type="component" value="Chromosome"/>
</dbReference>
<keyword evidence="12 20" id="KW-0521">NADP</keyword>
<comment type="pathway">
    <text evidence="4 20">Cell wall biogenesis; peptidoglycan biosynthesis.</text>
</comment>
<dbReference type="EMBL" id="CP061275">
    <property type="protein sequence ID" value="QNS01795.1"/>
    <property type="molecule type" value="Genomic_DNA"/>
</dbReference>
<dbReference type="InterPro" id="IPR036318">
    <property type="entry name" value="FAD-bd_PCMH-like_sf"/>
</dbReference>
<dbReference type="Pfam" id="PF02873">
    <property type="entry name" value="MurB_C"/>
    <property type="match status" value="1"/>
</dbReference>
<evidence type="ECO:0000256" key="9">
    <source>
        <dbReference type="ARBA" id="ARBA00022618"/>
    </source>
</evidence>
<dbReference type="UniPathway" id="UPA00219"/>
<keyword evidence="10 20" id="KW-0285">Flavoprotein</keyword>
<dbReference type="SUPFAM" id="SSF56194">
    <property type="entry name" value="Uridine diphospho-N-Acetylenolpyruvylglucosamine reductase, MurB, C-terminal domain"/>
    <property type="match status" value="1"/>
</dbReference>